<gene>
    <name evidence="1" type="ORF">J8F10_34630</name>
</gene>
<proteinExistence type="predicted"/>
<dbReference type="RefSeq" id="WP_210662414.1">
    <property type="nucleotide sequence ID" value="NZ_JAGKQQ010000002.1"/>
</dbReference>
<evidence type="ECO:0000313" key="1">
    <source>
        <dbReference type="EMBL" id="MBP3960392.1"/>
    </source>
</evidence>
<evidence type="ECO:0000313" key="2">
    <source>
        <dbReference type="Proteomes" id="UP000676565"/>
    </source>
</evidence>
<dbReference type="EMBL" id="JAGKQQ010000002">
    <property type="protein sequence ID" value="MBP3960392.1"/>
    <property type="molecule type" value="Genomic_DNA"/>
</dbReference>
<keyword evidence="2" id="KW-1185">Reference proteome</keyword>
<organism evidence="1 2">
    <name type="scientific">Gemmata palustris</name>
    <dbReference type="NCBI Taxonomy" id="2822762"/>
    <lineage>
        <taxon>Bacteria</taxon>
        <taxon>Pseudomonadati</taxon>
        <taxon>Planctomycetota</taxon>
        <taxon>Planctomycetia</taxon>
        <taxon>Gemmatales</taxon>
        <taxon>Gemmataceae</taxon>
        <taxon>Gemmata</taxon>
    </lineage>
</organism>
<name>A0ABS5C320_9BACT</name>
<reference evidence="1 2" key="1">
    <citation type="submission" date="2021-04" db="EMBL/GenBank/DDBJ databases">
        <authorList>
            <person name="Ivanova A."/>
        </authorList>
    </citation>
    <scope>NUCLEOTIDE SEQUENCE [LARGE SCALE GENOMIC DNA]</scope>
    <source>
        <strain evidence="1 2">G18</strain>
    </source>
</reference>
<dbReference type="Proteomes" id="UP000676565">
    <property type="component" value="Unassembled WGS sequence"/>
</dbReference>
<accession>A0ABS5C320</accession>
<protein>
    <submittedName>
        <fullName evidence="1">Uncharacterized protein</fullName>
    </submittedName>
</protein>
<comment type="caution">
    <text evidence="1">The sequence shown here is derived from an EMBL/GenBank/DDBJ whole genome shotgun (WGS) entry which is preliminary data.</text>
</comment>
<sequence>MGSNLCSDDLHDWLVVRFLTLPEATLADAVRDLEQLNENEKRELNQHMIFPFGADDIRAELLQLIATHGECARVTEFDSYLPALY</sequence>